<dbReference type="InterPro" id="IPR003761">
    <property type="entry name" value="Exonuc_VII_S"/>
</dbReference>
<keyword evidence="3 6" id="KW-0540">Nuclease</keyword>
<sequence length="63" mass="7431">MNKMTFEEAVKKLDEMVQSFNNTDLTLDDAVKNYEEGMKLYKYCKDLVEKAENKFETIGEELK</sequence>
<accession>A0A1M6D917</accession>
<dbReference type="HAMAP" id="MF_00337">
    <property type="entry name" value="Exonuc_7_S"/>
    <property type="match status" value="1"/>
</dbReference>
<comment type="subunit">
    <text evidence="6">Heterooligomer composed of large and small subunits.</text>
</comment>
<dbReference type="PANTHER" id="PTHR34137:SF1">
    <property type="entry name" value="EXODEOXYRIBONUCLEASE 7 SMALL SUBUNIT"/>
    <property type="match status" value="1"/>
</dbReference>
<keyword evidence="2 6" id="KW-0963">Cytoplasm</keyword>
<dbReference type="GO" id="GO:0006308">
    <property type="term" value="P:DNA catabolic process"/>
    <property type="evidence" value="ECO:0007669"/>
    <property type="project" value="UniProtKB-UniRule"/>
</dbReference>
<comment type="similarity">
    <text evidence="1 6">Belongs to the XseB family.</text>
</comment>
<dbReference type="GO" id="GO:0009318">
    <property type="term" value="C:exodeoxyribonuclease VII complex"/>
    <property type="evidence" value="ECO:0007669"/>
    <property type="project" value="UniProtKB-UniRule"/>
</dbReference>
<dbReference type="PIRSF" id="PIRSF006488">
    <property type="entry name" value="Exonuc_VII_S"/>
    <property type="match status" value="1"/>
</dbReference>
<dbReference type="PANTHER" id="PTHR34137">
    <property type="entry name" value="EXODEOXYRIBONUCLEASE 7 SMALL SUBUNIT"/>
    <property type="match status" value="1"/>
</dbReference>
<protein>
    <recommendedName>
        <fullName evidence="6">Exodeoxyribonuclease 7 small subunit</fullName>
        <ecNumber evidence="6">3.1.11.6</ecNumber>
    </recommendedName>
    <alternativeName>
        <fullName evidence="6">Exodeoxyribonuclease VII small subunit</fullName>
        <shortName evidence="6">Exonuclease VII small subunit</shortName>
    </alternativeName>
</protein>
<keyword evidence="4 6" id="KW-0378">Hydrolase</keyword>
<evidence type="ECO:0000256" key="1">
    <source>
        <dbReference type="ARBA" id="ARBA00009998"/>
    </source>
</evidence>
<keyword evidence="8" id="KW-1185">Reference proteome</keyword>
<evidence type="ECO:0000256" key="3">
    <source>
        <dbReference type="ARBA" id="ARBA00022722"/>
    </source>
</evidence>
<dbReference type="EC" id="3.1.11.6" evidence="6"/>
<dbReference type="Proteomes" id="UP000184052">
    <property type="component" value="Unassembled WGS sequence"/>
</dbReference>
<evidence type="ECO:0000256" key="4">
    <source>
        <dbReference type="ARBA" id="ARBA00022801"/>
    </source>
</evidence>
<dbReference type="EMBL" id="FQZL01000006">
    <property type="protein sequence ID" value="SHI69746.1"/>
    <property type="molecule type" value="Genomic_DNA"/>
</dbReference>
<name>A0A1M6D917_9FIRM</name>
<dbReference type="RefSeq" id="WP_094762699.1">
    <property type="nucleotide sequence ID" value="NZ_FQZL01000006.1"/>
</dbReference>
<dbReference type="Gene3D" id="1.10.287.1040">
    <property type="entry name" value="Exonuclease VII, small subunit"/>
    <property type="match status" value="1"/>
</dbReference>
<gene>
    <name evidence="6" type="primary">xseB</name>
    <name evidence="7" type="ORF">SAMN02745751_00826</name>
</gene>
<dbReference type="GO" id="GO:0005829">
    <property type="term" value="C:cytosol"/>
    <property type="evidence" value="ECO:0007669"/>
    <property type="project" value="TreeGrafter"/>
</dbReference>
<evidence type="ECO:0000256" key="2">
    <source>
        <dbReference type="ARBA" id="ARBA00022490"/>
    </source>
</evidence>
<dbReference type="Pfam" id="PF02609">
    <property type="entry name" value="Exonuc_VII_S"/>
    <property type="match status" value="1"/>
</dbReference>
<comment type="function">
    <text evidence="6">Bidirectionally degrades single-stranded DNA into large acid-insoluble oligonucleotides, which are then degraded further into small acid-soluble oligonucleotides.</text>
</comment>
<evidence type="ECO:0000256" key="5">
    <source>
        <dbReference type="ARBA" id="ARBA00022839"/>
    </source>
</evidence>
<dbReference type="InterPro" id="IPR037004">
    <property type="entry name" value="Exonuc_VII_ssu_sf"/>
</dbReference>
<dbReference type="NCBIfam" id="TIGR01280">
    <property type="entry name" value="xseB"/>
    <property type="match status" value="1"/>
</dbReference>
<dbReference type="SUPFAM" id="SSF116842">
    <property type="entry name" value="XseB-like"/>
    <property type="match status" value="1"/>
</dbReference>
<keyword evidence="5 6" id="KW-0269">Exonuclease</keyword>
<dbReference type="OrthoDB" id="1697399at2"/>
<reference evidence="7 8" key="1">
    <citation type="submission" date="2016-11" db="EMBL/GenBank/DDBJ databases">
        <authorList>
            <person name="Jaros S."/>
            <person name="Januszkiewicz K."/>
            <person name="Wedrychowicz H."/>
        </authorList>
    </citation>
    <scope>NUCLEOTIDE SEQUENCE [LARGE SCALE GENOMIC DNA]</scope>
    <source>
        <strain evidence="7 8">DSM 17477</strain>
    </source>
</reference>
<evidence type="ECO:0000313" key="8">
    <source>
        <dbReference type="Proteomes" id="UP000184052"/>
    </source>
</evidence>
<evidence type="ECO:0000256" key="6">
    <source>
        <dbReference type="HAMAP-Rule" id="MF_00337"/>
    </source>
</evidence>
<evidence type="ECO:0000313" key="7">
    <source>
        <dbReference type="EMBL" id="SHI69746.1"/>
    </source>
</evidence>
<dbReference type="GO" id="GO:0008855">
    <property type="term" value="F:exodeoxyribonuclease VII activity"/>
    <property type="evidence" value="ECO:0007669"/>
    <property type="project" value="UniProtKB-UniRule"/>
</dbReference>
<proteinExistence type="inferred from homology"/>
<comment type="catalytic activity">
    <reaction evidence="6">
        <text>Exonucleolytic cleavage in either 5'- to 3'- or 3'- to 5'-direction to yield nucleoside 5'-phosphates.</text>
        <dbReference type="EC" id="3.1.11.6"/>
    </reaction>
</comment>
<dbReference type="STRING" id="1121476.SAMN02745751_00826"/>
<dbReference type="AlphaFoldDB" id="A0A1M6D917"/>
<comment type="subcellular location">
    <subcellularLocation>
        <location evidence="6">Cytoplasm</location>
    </subcellularLocation>
</comment>
<organism evidence="7 8">
    <name type="scientific">Dethiosulfatibacter aminovorans DSM 17477</name>
    <dbReference type="NCBI Taxonomy" id="1121476"/>
    <lineage>
        <taxon>Bacteria</taxon>
        <taxon>Bacillati</taxon>
        <taxon>Bacillota</taxon>
        <taxon>Tissierellia</taxon>
        <taxon>Dethiosulfatibacter</taxon>
    </lineage>
</organism>